<dbReference type="InterPro" id="IPR011004">
    <property type="entry name" value="Trimer_LpxA-like_sf"/>
</dbReference>
<keyword evidence="11" id="KW-1185">Reference proteome</keyword>
<protein>
    <recommendedName>
        <fullName evidence="7">UDP-3-O-acylglucosamine N-acyltransferase</fullName>
        <ecNumber evidence="7">2.3.1.191</ecNumber>
    </recommendedName>
</protein>
<feature type="domain" description="UDP-3-O-[3-hydroxymyristoyl] glucosamine N-acyltransferase non-repeat region" evidence="8">
    <location>
        <begin position="22"/>
        <end position="85"/>
    </location>
</feature>
<dbReference type="InterPro" id="IPR018357">
    <property type="entry name" value="Hexapep_transf_CS"/>
</dbReference>
<evidence type="ECO:0000256" key="2">
    <source>
        <dbReference type="ARBA" id="ARBA00022556"/>
    </source>
</evidence>
<dbReference type="Pfam" id="PF00132">
    <property type="entry name" value="Hexapep"/>
    <property type="match status" value="1"/>
</dbReference>
<dbReference type="InterPro" id="IPR007691">
    <property type="entry name" value="LpxD"/>
</dbReference>
<dbReference type="GO" id="GO:0016410">
    <property type="term" value="F:N-acyltransferase activity"/>
    <property type="evidence" value="ECO:0007669"/>
    <property type="project" value="InterPro"/>
</dbReference>
<dbReference type="NCBIfam" id="NF002060">
    <property type="entry name" value="PRK00892.1"/>
    <property type="match status" value="1"/>
</dbReference>
<dbReference type="PANTHER" id="PTHR43378">
    <property type="entry name" value="UDP-3-O-ACYLGLUCOSAMINE N-ACYLTRANSFERASE"/>
    <property type="match status" value="1"/>
</dbReference>
<dbReference type="NCBIfam" id="TIGR01853">
    <property type="entry name" value="lipid_A_lpxD"/>
    <property type="match status" value="1"/>
</dbReference>
<dbReference type="STRING" id="742743.HMPREF9453_00423"/>
<dbReference type="CDD" id="cd03352">
    <property type="entry name" value="LbH_LpxD"/>
    <property type="match status" value="1"/>
</dbReference>
<comment type="catalytic activity">
    <reaction evidence="7">
        <text>a UDP-3-O-[(3R)-3-hydroxyacyl]-alpha-D-glucosamine + a (3R)-hydroxyacyl-[ACP] = a UDP-2-N,3-O-bis[(3R)-3-hydroxyacyl]-alpha-D-glucosamine + holo-[ACP] + H(+)</text>
        <dbReference type="Rhea" id="RHEA:53836"/>
        <dbReference type="Rhea" id="RHEA-COMP:9685"/>
        <dbReference type="Rhea" id="RHEA-COMP:9945"/>
        <dbReference type="ChEBI" id="CHEBI:15378"/>
        <dbReference type="ChEBI" id="CHEBI:64479"/>
        <dbReference type="ChEBI" id="CHEBI:78827"/>
        <dbReference type="ChEBI" id="CHEBI:137740"/>
        <dbReference type="ChEBI" id="CHEBI:137748"/>
        <dbReference type="EC" id="2.3.1.191"/>
    </reaction>
</comment>
<comment type="pathway">
    <text evidence="7">Bacterial outer membrane biogenesis; LPS lipid A biosynthesis.</text>
</comment>
<accession>H1CYI5</accession>
<dbReference type="UniPathway" id="UPA00973"/>
<comment type="caution">
    <text evidence="10">The sequence shown here is derived from an EMBL/GenBank/DDBJ whole genome shotgun (WGS) entry which is preliminary data.</text>
</comment>
<dbReference type="eggNOG" id="COG1044">
    <property type="taxonomic scope" value="Bacteria"/>
</dbReference>
<dbReference type="PANTHER" id="PTHR43378:SF2">
    <property type="entry name" value="UDP-3-O-ACYLGLUCOSAMINE N-ACYLTRANSFERASE 1, MITOCHONDRIAL-RELATED"/>
    <property type="match status" value="1"/>
</dbReference>
<keyword evidence="6 7" id="KW-0012">Acyltransferase</keyword>
<name>H1CYI5_9FIRM</name>
<organism evidence="10 11">
    <name type="scientific">Dialister succinatiphilus YIT 11850</name>
    <dbReference type="NCBI Taxonomy" id="742743"/>
    <lineage>
        <taxon>Bacteria</taxon>
        <taxon>Bacillati</taxon>
        <taxon>Bacillota</taxon>
        <taxon>Negativicutes</taxon>
        <taxon>Veillonellales</taxon>
        <taxon>Veillonellaceae</taxon>
        <taxon>Dialister</taxon>
    </lineage>
</organism>
<evidence type="ECO:0000256" key="5">
    <source>
        <dbReference type="ARBA" id="ARBA00023098"/>
    </source>
</evidence>
<dbReference type="InterPro" id="IPR001451">
    <property type="entry name" value="Hexapep"/>
</dbReference>
<dbReference type="HOGENOM" id="CLU_049865_0_0_9"/>
<gene>
    <name evidence="7" type="primary">lpxD</name>
    <name evidence="10" type="ORF">HMPREF9453_00423</name>
</gene>
<keyword evidence="2 7" id="KW-0441">Lipid A biosynthesis</keyword>
<dbReference type="SUPFAM" id="SSF51161">
    <property type="entry name" value="Trimeric LpxA-like enzymes"/>
    <property type="match status" value="1"/>
</dbReference>
<reference evidence="10 11" key="1">
    <citation type="submission" date="2011-11" db="EMBL/GenBank/DDBJ databases">
        <title>The Genome Sequence of Dialister succinatiphilus YIT 11850.</title>
        <authorList>
            <consortium name="The Broad Institute Genome Sequencing Platform"/>
            <person name="Earl A."/>
            <person name="Ward D."/>
            <person name="Feldgarden M."/>
            <person name="Gevers D."/>
            <person name="Morotomi M."/>
            <person name="Young S.K."/>
            <person name="Zeng Q."/>
            <person name="Gargeya S."/>
            <person name="Fitzgerald M."/>
            <person name="Haas B."/>
            <person name="Abouelleil A."/>
            <person name="Alvarado L."/>
            <person name="Arachchi H.M."/>
            <person name="Berlin A."/>
            <person name="Brown A."/>
            <person name="Chapman S.B."/>
            <person name="Dunbar C."/>
            <person name="Gearin G."/>
            <person name="Goldberg J."/>
            <person name="Griggs A."/>
            <person name="Gujja S."/>
            <person name="Heiman D."/>
            <person name="Howarth C."/>
            <person name="Lui A."/>
            <person name="MacDonald P.J.P."/>
            <person name="Montmayeur A."/>
            <person name="Murphy C."/>
            <person name="Neiman D."/>
            <person name="Pearson M."/>
            <person name="Priest M."/>
            <person name="Roberts A."/>
            <person name="Saif S."/>
            <person name="Shea T."/>
            <person name="Sisk P."/>
            <person name="Stolte C."/>
            <person name="Sykes S."/>
            <person name="Wortman J."/>
            <person name="Nusbaum C."/>
            <person name="Birren B."/>
        </authorList>
    </citation>
    <scope>NUCLEOTIDE SEQUENCE [LARGE SCALE GENOMIC DNA]</scope>
    <source>
        <strain evidence="10 11">YIT 11850</strain>
    </source>
</reference>
<dbReference type="Pfam" id="PF25087">
    <property type="entry name" value="GMPPB_C"/>
    <property type="match status" value="1"/>
</dbReference>
<evidence type="ECO:0000256" key="1">
    <source>
        <dbReference type="ARBA" id="ARBA00022516"/>
    </source>
</evidence>
<dbReference type="Gene3D" id="3.40.1390.10">
    <property type="entry name" value="MurE/MurF, N-terminal domain"/>
    <property type="match status" value="1"/>
</dbReference>
<dbReference type="Gene3D" id="2.160.10.10">
    <property type="entry name" value="Hexapeptide repeat proteins"/>
    <property type="match status" value="1"/>
</dbReference>
<dbReference type="AlphaFoldDB" id="H1CYI5"/>
<evidence type="ECO:0000256" key="7">
    <source>
        <dbReference type="HAMAP-Rule" id="MF_00523"/>
    </source>
</evidence>
<feature type="active site" description="Proton acceptor" evidence="7">
    <location>
        <position position="237"/>
    </location>
</feature>
<evidence type="ECO:0000256" key="4">
    <source>
        <dbReference type="ARBA" id="ARBA00022737"/>
    </source>
</evidence>
<dbReference type="PROSITE" id="PS00101">
    <property type="entry name" value="HEXAPEP_TRANSFERASES"/>
    <property type="match status" value="1"/>
</dbReference>
<dbReference type="EMBL" id="ADLT01000014">
    <property type="protein sequence ID" value="EHO63666.1"/>
    <property type="molecule type" value="Genomic_DNA"/>
</dbReference>
<proteinExistence type="inferred from homology"/>
<keyword evidence="4 7" id="KW-0677">Repeat</keyword>
<dbReference type="HAMAP" id="MF_00523">
    <property type="entry name" value="LpxD"/>
    <property type="match status" value="1"/>
</dbReference>
<comment type="similarity">
    <text evidence="7">Belongs to the transferase hexapeptide repeat family. LpxD subfamily.</text>
</comment>
<dbReference type="Proteomes" id="UP000003277">
    <property type="component" value="Unassembled WGS sequence"/>
</dbReference>
<comment type="subunit">
    <text evidence="7">Homotrimer.</text>
</comment>
<dbReference type="InterPro" id="IPR020573">
    <property type="entry name" value="UDP_GlcNAc_AcTrfase_non-rep"/>
</dbReference>
<dbReference type="GO" id="GO:0103118">
    <property type="term" value="F:UDP-3-O-[(3R)-3-hydroxyacyl]-glucosamine N-acyltransferase activity"/>
    <property type="evidence" value="ECO:0007669"/>
    <property type="project" value="UniProtKB-EC"/>
</dbReference>
<dbReference type="EC" id="2.3.1.191" evidence="7"/>
<dbReference type="Pfam" id="PF04613">
    <property type="entry name" value="LpxD"/>
    <property type="match status" value="1"/>
</dbReference>
<evidence type="ECO:0000313" key="10">
    <source>
        <dbReference type="EMBL" id="EHO63666.1"/>
    </source>
</evidence>
<evidence type="ECO:0000256" key="6">
    <source>
        <dbReference type="ARBA" id="ARBA00023315"/>
    </source>
</evidence>
<evidence type="ECO:0000259" key="9">
    <source>
        <dbReference type="Pfam" id="PF25087"/>
    </source>
</evidence>
<dbReference type="InterPro" id="IPR056729">
    <property type="entry name" value="GMPPB_C"/>
</dbReference>
<comment type="function">
    <text evidence="7">Catalyzes the N-acylation of UDP-3-O-acylglucosamine using 3-hydroxyacyl-ACP as the acyl donor. Is involved in the biosynthesis of lipid A, a phosphorylated glycolipid that anchors the lipopolysaccharide to the outer membrane of the cell.</text>
</comment>
<keyword evidence="1 7" id="KW-0444">Lipid biosynthesis</keyword>
<dbReference type="RefSeq" id="WP_008858929.1">
    <property type="nucleotide sequence ID" value="NZ_JH591187.1"/>
</dbReference>
<keyword evidence="3 7" id="KW-0808">Transferase</keyword>
<dbReference type="OrthoDB" id="9784739at2"/>
<keyword evidence="5 7" id="KW-0443">Lipid metabolism</keyword>
<evidence type="ECO:0000259" key="8">
    <source>
        <dbReference type="Pfam" id="PF04613"/>
    </source>
</evidence>
<dbReference type="PATRIC" id="fig|742743.3.peg.435"/>
<dbReference type="GO" id="GO:0009245">
    <property type="term" value="P:lipid A biosynthetic process"/>
    <property type="evidence" value="ECO:0007669"/>
    <property type="project" value="UniProtKB-UniRule"/>
</dbReference>
<dbReference type="GO" id="GO:0016020">
    <property type="term" value="C:membrane"/>
    <property type="evidence" value="ECO:0007669"/>
    <property type="project" value="GOC"/>
</dbReference>
<evidence type="ECO:0000313" key="11">
    <source>
        <dbReference type="Proteomes" id="UP000003277"/>
    </source>
</evidence>
<evidence type="ECO:0000256" key="3">
    <source>
        <dbReference type="ARBA" id="ARBA00022679"/>
    </source>
</evidence>
<feature type="domain" description="Mannose-1-phosphate guanyltransferase C-terminal" evidence="9">
    <location>
        <begin position="97"/>
        <end position="176"/>
    </location>
</feature>
<sequence length="340" mass="36342">MKKTAGELAEIVGGKLYGDSTVEIDDVRSAESAGPSHITFARGIYAEHIEEMKAGAILVDELPAHYTKNLIVVPDCRRSFGQLVDLYHPESHYTPGIHPTAVVSDKAVIGKDVCIMPYAVIDEGARIGDGTVIFPYTYVGKNAQIGKNCEINPGCVIHENSVLGDRVVLRAHAVVGGQGFGFSTDEKGHHHHIRQLGKAVISDDCELGAGTAVDNGALNDTVVGRGTKIDNLVHLGHNVQVGEDCFIIAQTGIAGSTTIGNHCILAGQTGINGHVKIADNVILGGKTGVIGNIKEPGVYMGYPARTHAQWGRVEVMISHLPELMKKVRLLEKKLKEAEKK</sequence>